<evidence type="ECO:0008006" key="3">
    <source>
        <dbReference type="Google" id="ProtNLM"/>
    </source>
</evidence>
<keyword evidence="2" id="KW-1185">Reference proteome</keyword>
<proteinExistence type="predicted"/>
<dbReference type="EMBL" id="JADBGQ010000005">
    <property type="protein sequence ID" value="KAG5397464.1"/>
    <property type="molecule type" value="Genomic_DNA"/>
</dbReference>
<protein>
    <recommendedName>
        <fullName evidence="3">Snf2 ATP coupling domain-containing protein</fullName>
    </recommendedName>
</protein>
<comment type="caution">
    <text evidence="1">The sequence shown here is derived from an EMBL/GenBank/DDBJ whole genome shotgun (WGS) entry which is preliminary data.</text>
</comment>
<name>A0ABQ7MFD2_BRACM</name>
<accession>A0ABQ7MFD2</accession>
<sequence>MAEESNICMKQVKLANKVQTFSCEEDHVDLIDENGFREQIFTDQQRDMSFTRGYKAAQTHEGRKLDRAEELEELQSDPDEKEAEWEIDEIDNSLKVSIDTPSIRILNCLSLLNQ</sequence>
<dbReference type="Proteomes" id="UP000823674">
    <property type="component" value="Chromosome A05"/>
</dbReference>
<feature type="non-terminal residue" evidence="1">
    <location>
        <position position="114"/>
    </location>
</feature>
<evidence type="ECO:0000313" key="1">
    <source>
        <dbReference type="EMBL" id="KAG5397464.1"/>
    </source>
</evidence>
<organism evidence="1 2">
    <name type="scientific">Brassica rapa subsp. trilocularis</name>
    <dbReference type="NCBI Taxonomy" id="1813537"/>
    <lineage>
        <taxon>Eukaryota</taxon>
        <taxon>Viridiplantae</taxon>
        <taxon>Streptophyta</taxon>
        <taxon>Embryophyta</taxon>
        <taxon>Tracheophyta</taxon>
        <taxon>Spermatophyta</taxon>
        <taxon>Magnoliopsida</taxon>
        <taxon>eudicotyledons</taxon>
        <taxon>Gunneridae</taxon>
        <taxon>Pentapetalae</taxon>
        <taxon>rosids</taxon>
        <taxon>malvids</taxon>
        <taxon>Brassicales</taxon>
        <taxon>Brassicaceae</taxon>
        <taxon>Brassiceae</taxon>
        <taxon>Brassica</taxon>
    </lineage>
</organism>
<reference evidence="1 2" key="1">
    <citation type="submission" date="2021-03" db="EMBL/GenBank/DDBJ databases">
        <authorList>
            <person name="King G.J."/>
            <person name="Bancroft I."/>
            <person name="Baten A."/>
            <person name="Bloomfield J."/>
            <person name="Borpatragohain P."/>
            <person name="He Z."/>
            <person name="Irish N."/>
            <person name="Irwin J."/>
            <person name="Liu K."/>
            <person name="Mauleon R.P."/>
            <person name="Moore J."/>
            <person name="Morris R."/>
            <person name="Ostergaard L."/>
            <person name="Wang B."/>
            <person name="Wells R."/>
        </authorList>
    </citation>
    <scope>NUCLEOTIDE SEQUENCE [LARGE SCALE GENOMIC DNA]</scope>
    <source>
        <strain evidence="1">R-o-18</strain>
        <tissue evidence="1">Leaf</tissue>
    </source>
</reference>
<evidence type="ECO:0000313" key="2">
    <source>
        <dbReference type="Proteomes" id="UP000823674"/>
    </source>
</evidence>
<gene>
    <name evidence="1" type="primary">A05p026000.1_BraROA</name>
    <name evidence="1" type="ORF">IGI04_019278</name>
</gene>